<organism evidence="1">
    <name type="scientific">Arundo donax</name>
    <name type="common">Giant reed</name>
    <name type="synonym">Donax arundinaceus</name>
    <dbReference type="NCBI Taxonomy" id="35708"/>
    <lineage>
        <taxon>Eukaryota</taxon>
        <taxon>Viridiplantae</taxon>
        <taxon>Streptophyta</taxon>
        <taxon>Embryophyta</taxon>
        <taxon>Tracheophyta</taxon>
        <taxon>Spermatophyta</taxon>
        <taxon>Magnoliopsida</taxon>
        <taxon>Liliopsida</taxon>
        <taxon>Poales</taxon>
        <taxon>Poaceae</taxon>
        <taxon>PACMAD clade</taxon>
        <taxon>Arundinoideae</taxon>
        <taxon>Arundineae</taxon>
        <taxon>Arundo</taxon>
    </lineage>
</organism>
<dbReference type="AlphaFoldDB" id="A0A0A9AGN1"/>
<protein>
    <submittedName>
        <fullName evidence="1">Uncharacterized protein</fullName>
    </submittedName>
</protein>
<evidence type="ECO:0000313" key="1">
    <source>
        <dbReference type="EMBL" id="JAD50316.1"/>
    </source>
</evidence>
<sequence length="46" mass="5009">MVFTGQHSALLLISILRNFSFLIFSSATTTSPIVRLWSGRSLANPG</sequence>
<reference evidence="1" key="2">
    <citation type="journal article" date="2015" name="Data Brief">
        <title>Shoot transcriptome of the giant reed, Arundo donax.</title>
        <authorList>
            <person name="Barrero R.A."/>
            <person name="Guerrero F.D."/>
            <person name="Moolhuijzen P."/>
            <person name="Goolsby J.A."/>
            <person name="Tidwell J."/>
            <person name="Bellgard S.E."/>
            <person name="Bellgard M.I."/>
        </authorList>
    </citation>
    <scope>NUCLEOTIDE SEQUENCE</scope>
    <source>
        <tissue evidence="1">Shoot tissue taken approximately 20 cm above the soil surface</tissue>
    </source>
</reference>
<dbReference type="EMBL" id="GBRH01247579">
    <property type="protein sequence ID" value="JAD50316.1"/>
    <property type="molecule type" value="Transcribed_RNA"/>
</dbReference>
<reference evidence="1" key="1">
    <citation type="submission" date="2014-09" db="EMBL/GenBank/DDBJ databases">
        <authorList>
            <person name="Magalhaes I.L.F."/>
            <person name="Oliveira U."/>
            <person name="Santos F.R."/>
            <person name="Vidigal T.H.D.A."/>
            <person name="Brescovit A.D."/>
            <person name="Santos A.J."/>
        </authorList>
    </citation>
    <scope>NUCLEOTIDE SEQUENCE</scope>
    <source>
        <tissue evidence="1">Shoot tissue taken approximately 20 cm above the soil surface</tissue>
    </source>
</reference>
<name>A0A0A9AGN1_ARUDO</name>
<accession>A0A0A9AGN1</accession>
<proteinExistence type="predicted"/>